<dbReference type="Gene3D" id="1.10.10.10">
    <property type="entry name" value="Winged helix-like DNA-binding domain superfamily/Winged helix DNA-binding domain"/>
    <property type="match status" value="1"/>
</dbReference>
<dbReference type="AlphaFoldDB" id="A0A1R4J7H6"/>
<dbReference type="InterPro" id="IPR011711">
    <property type="entry name" value="GntR_C"/>
</dbReference>
<sequence length="229" mass="24642">MRASERAYHTLRSEILDWTLPPGTVLGEVEQAERLGISRTPVREALSKLVADGLAEHGGGRGVLVADLSLEQADQLFDLRIALESLLARRAAERARGETADRFRALAERFATVADALDAGADPSDYYDMAGDLDVALDEAAANPYLVSALRTLRLHLARLRRLSANDPARLAASAAEHADIASAVASGAGDLAEATTRVHLHHAFRHLTSHTTPDHTDTLLTASSKENR</sequence>
<gene>
    <name evidence="6" type="ORF">FM125_06980</name>
</gene>
<dbReference type="SUPFAM" id="SSF46785">
    <property type="entry name" value="Winged helix' DNA-binding domain"/>
    <property type="match status" value="1"/>
</dbReference>
<reference evidence="6 7" key="1">
    <citation type="submission" date="2017-02" db="EMBL/GenBank/DDBJ databases">
        <authorList>
            <person name="Peterson S.W."/>
        </authorList>
    </citation>
    <scope>NUCLEOTIDE SEQUENCE [LARGE SCALE GENOMIC DNA]</scope>
    <source>
        <strain evidence="6 7">2B3F</strain>
    </source>
</reference>
<dbReference type="PANTHER" id="PTHR43537">
    <property type="entry name" value="TRANSCRIPTIONAL REGULATOR, GNTR FAMILY"/>
    <property type="match status" value="1"/>
</dbReference>
<dbReference type="SUPFAM" id="SSF48008">
    <property type="entry name" value="GntR ligand-binding domain-like"/>
    <property type="match status" value="1"/>
</dbReference>
<keyword evidence="2" id="KW-0238">DNA-binding</keyword>
<name>A0A1R4J7H6_9MICC</name>
<dbReference type="Gene3D" id="1.20.120.530">
    <property type="entry name" value="GntR ligand-binding domain-like"/>
    <property type="match status" value="1"/>
</dbReference>
<dbReference type="InterPro" id="IPR008920">
    <property type="entry name" value="TF_FadR/GntR_C"/>
</dbReference>
<dbReference type="RefSeq" id="WP_087134087.1">
    <property type="nucleotide sequence ID" value="NZ_FUKP01000045.1"/>
</dbReference>
<dbReference type="InterPro" id="IPR036390">
    <property type="entry name" value="WH_DNA-bd_sf"/>
</dbReference>
<keyword evidence="3" id="KW-0804">Transcription</keyword>
<dbReference type="InterPro" id="IPR036388">
    <property type="entry name" value="WH-like_DNA-bd_sf"/>
</dbReference>
<evidence type="ECO:0000256" key="4">
    <source>
        <dbReference type="SAM" id="MobiDB-lite"/>
    </source>
</evidence>
<dbReference type="Pfam" id="PF00392">
    <property type="entry name" value="GntR"/>
    <property type="match status" value="1"/>
</dbReference>
<dbReference type="PRINTS" id="PR00035">
    <property type="entry name" value="HTHGNTR"/>
</dbReference>
<organism evidence="6 7">
    <name type="scientific">Micrococcus lylae</name>
    <dbReference type="NCBI Taxonomy" id="1273"/>
    <lineage>
        <taxon>Bacteria</taxon>
        <taxon>Bacillati</taxon>
        <taxon>Actinomycetota</taxon>
        <taxon>Actinomycetes</taxon>
        <taxon>Micrococcales</taxon>
        <taxon>Micrococcaceae</taxon>
        <taxon>Micrococcus</taxon>
    </lineage>
</organism>
<evidence type="ECO:0000256" key="3">
    <source>
        <dbReference type="ARBA" id="ARBA00023163"/>
    </source>
</evidence>
<dbReference type="InterPro" id="IPR000524">
    <property type="entry name" value="Tscrpt_reg_HTH_GntR"/>
</dbReference>
<dbReference type="Pfam" id="PF07729">
    <property type="entry name" value="FCD"/>
    <property type="match status" value="1"/>
</dbReference>
<dbReference type="SMART" id="SM00895">
    <property type="entry name" value="FCD"/>
    <property type="match status" value="1"/>
</dbReference>
<evidence type="ECO:0000313" key="6">
    <source>
        <dbReference type="EMBL" id="SJN28036.1"/>
    </source>
</evidence>
<accession>A0A1R4J7H6</accession>
<proteinExistence type="predicted"/>
<dbReference type="Proteomes" id="UP000196230">
    <property type="component" value="Unassembled WGS sequence"/>
</dbReference>
<dbReference type="GO" id="GO:0003677">
    <property type="term" value="F:DNA binding"/>
    <property type="evidence" value="ECO:0007669"/>
    <property type="project" value="UniProtKB-KW"/>
</dbReference>
<evidence type="ECO:0000256" key="2">
    <source>
        <dbReference type="ARBA" id="ARBA00023125"/>
    </source>
</evidence>
<feature type="domain" description="HTH gntR-type" evidence="5">
    <location>
        <begin position="1"/>
        <end position="68"/>
    </location>
</feature>
<keyword evidence="1" id="KW-0805">Transcription regulation</keyword>
<evidence type="ECO:0000313" key="7">
    <source>
        <dbReference type="Proteomes" id="UP000196230"/>
    </source>
</evidence>
<dbReference type="GO" id="GO:0003700">
    <property type="term" value="F:DNA-binding transcription factor activity"/>
    <property type="evidence" value="ECO:0007669"/>
    <property type="project" value="InterPro"/>
</dbReference>
<feature type="region of interest" description="Disordered" evidence="4">
    <location>
        <begin position="208"/>
        <end position="229"/>
    </location>
</feature>
<dbReference type="PROSITE" id="PS50949">
    <property type="entry name" value="HTH_GNTR"/>
    <property type="match status" value="1"/>
</dbReference>
<protein>
    <submittedName>
        <fullName evidence="6">Propionate catabolism operon transcriptional regulator of GntR family [predicted]</fullName>
    </submittedName>
</protein>
<dbReference type="CDD" id="cd07377">
    <property type="entry name" value="WHTH_GntR"/>
    <property type="match status" value="1"/>
</dbReference>
<dbReference type="PANTHER" id="PTHR43537:SF49">
    <property type="entry name" value="TRANSCRIPTIONAL REGULATORY PROTEIN"/>
    <property type="match status" value="1"/>
</dbReference>
<dbReference type="SMART" id="SM00345">
    <property type="entry name" value="HTH_GNTR"/>
    <property type="match status" value="1"/>
</dbReference>
<evidence type="ECO:0000256" key="1">
    <source>
        <dbReference type="ARBA" id="ARBA00023015"/>
    </source>
</evidence>
<dbReference type="EMBL" id="FUKP01000045">
    <property type="protein sequence ID" value="SJN28036.1"/>
    <property type="molecule type" value="Genomic_DNA"/>
</dbReference>
<evidence type="ECO:0000259" key="5">
    <source>
        <dbReference type="PROSITE" id="PS50949"/>
    </source>
</evidence>